<proteinExistence type="predicted"/>
<organism evidence="1 2">
    <name type="scientific">Pleurodeles waltl</name>
    <name type="common">Iberian ribbed newt</name>
    <dbReference type="NCBI Taxonomy" id="8319"/>
    <lineage>
        <taxon>Eukaryota</taxon>
        <taxon>Metazoa</taxon>
        <taxon>Chordata</taxon>
        <taxon>Craniata</taxon>
        <taxon>Vertebrata</taxon>
        <taxon>Euteleostomi</taxon>
        <taxon>Amphibia</taxon>
        <taxon>Batrachia</taxon>
        <taxon>Caudata</taxon>
        <taxon>Salamandroidea</taxon>
        <taxon>Salamandridae</taxon>
        <taxon>Pleurodelinae</taxon>
        <taxon>Pleurodeles</taxon>
    </lineage>
</organism>
<accession>A0AAV7PPE5</accession>
<evidence type="ECO:0000313" key="1">
    <source>
        <dbReference type="EMBL" id="KAJ1129960.1"/>
    </source>
</evidence>
<dbReference type="Proteomes" id="UP001066276">
    <property type="component" value="Chromosome 7"/>
</dbReference>
<gene>
    <name evidence="1" type="ORF">NDU88_008320</name>
</gene>
<sequence length="248" mass="27678">MFVVERMEWGGCEELEEGAVGVDQGGEQADTGVGVLSYLNKLQGNSMLFDELYYKNFGDDYISSLKPSLIRLVFESVQGPSGENIQKAQELYKTYVDFKKGARDVGLKKGDVVRVKLPGKVKKGDTKFSEPKTVLEVYKNSAKLSEGRMWHMSRCAKLLGDAVGANSTVPMKNYLWLDPVYEDTFSGAGNILEADSASEDVMDNYDIPAQEVEVSKDHPDNLGRNATYRSRLGRMIKKPLHLKDYIVN</sequence>
<protein>
    <submittedName>
        <fullName evidence="1">Uncharacterized protein</fullName>
    </submittedName>
</protein>
<evidence type="ECO:0000313" key="2">
    <source>
        <dbReference type="Proteomes" id="UP001066276"/>
    </source>
</evidence>
<comment type="caution">
    <text evidence="1">The sequence shown here is derived from an EMBL/GenBank/DDBJ whole genome shotgun (WGS) entry which is preliminary data.</text>
</comment>
<dbReference type="EMBL" id="JANPWB010000011">
    <property type="protein sequence ID" value="KAJ1129960.1"/>
    <property type="molecule type" value="Genomic_DNA"/>
</dbReference>
<keyword evidence="2" id="KW-1185">Reference proteome</keyword>
<reference evidence="1" key="1">
    <citation type="journal article" date="2022" name="bioRxiv">
        <title>Sequencing and chromosome-scale assembly of the giantPleurodeles waltlgenome.</title>
        <authorList>
            <person name="Brown T."/>
            <person name="Elewa A."/>
            <person name="Iarovenko S."/>
            <person name="Subramanian E."/>
            <person name="Araus A.J."/>
            <person name="Petzold A."/>
            <person name="Susuki M."/>
            <person name="Suzuki K.-i.T."/>
            <person name="Hayashi T."/>
            <person name="Toyoda A."/>
            <person name="Oliveira C."/>
            <person name="Osipova E."/>
            <person name="Leigh N.D."/>
            <person name="Simon A."/>
            <person name="Yun M.H."/>
        </authorList>
    </citation>
    <scope>NUCLEOTIDE SEQUENCE</scope>
    <source>
        <strain evidence="1">20211129_DDA</strain>
        <tissue evidence="1">Liver</tissue>
    </source>
</reference>
<name>A0AAV7PPE5_PLEWA</name>
<dbReference type="AlphaFoldDB" id="A0AAV7PPE5"/>